<protein>
    <submittedName>
        <fullName evidence="3">DUF1565 domain-containing protein</fullName>
    </submittedName>
</protein>
<feature type="compositionally biased region" description="Polar residues" evidence="1">
    <location>
        <begin position="298"/>
        <end position="315"/>
    </location>
</feature>
<gene>
    <name evidence="3" type="ORF">HPC62_19280</name>
</gene>
<dbReference type="EMBL" id="CP053661">
    <property type="protein sequence ID" value="QKD84038.1"/>
    <property type="molecule type" value="Genomic_DNA"/>
</dbReference>
<dbReference type="Pfam" id="PF07602">
    <property type="entry name" value="DUF1565"/>
    <property type="match status" value="1"/>
</dbReference>
<feature type="region of interest" description="Disordered" evidence="1">
    <location>
        <begin position="224"/>
        <end position="278"/>
    </location>
</feature>
<evidence type="ECO:0000313" key="3">
    <source>
        <dbReference type="EMBL" id="QKD84038.1"/>
    </source>
</evidence>
<feature type="domain" description="DUF1565" evidence="2">
    <location>
        <begin position="79"/>
        <end position="158"/>
    </location>
</feature>
<accession>A0A6M8BBL4</accession>
<sequence>MTLKGWVRPPVGMRVQSIRSIRQSPATLHIQQWSQLAVLMLGLLGTLGALEGVPRRSAQANEPVVQAAVSQLIFVHPVLGSDATGDGSPRSPFRTITHAARLAPPNTVILLAAGTYAAANGERFPILLPPGVAVQADPTTGGEGVVIQGQIAQGGATPMAVTAAPAAPAAPNVMPRPATPRPAAQSAMPIAPQASISAEVVEEPAVPFPFAAAGAGFLPTTPTGDFPVSSGLNPQRGAAPRTFGRAAGGRSPSSASASAAPMPTHGSMPMQGSMPTQIAPQSLQGIPISVAPPAVIYPQQSHAGDGNSPLSSQFIGQPMPSQPLSSGGFAAPTPGRRPVEQRAFRPLPQRTSQGGAVALSPSRQEPVANFQGVIEIPVPPPESSGRVAPRQSGGTVQRYERPPAVGRSPVAVPPAPPYTQYTLLPVPDPNAPIGNVGGVPSVPVSGARPRPTTPVASRASELGLRYRVVVPAASAAVQDRVLSVFPGAFLTYDRRQSVVMQVGAFNSEANAQEVIDILRQNGVRAQIERVD</sequence>
<proteinExistence type="predicted"/>
<dbReference type="Gene3D" id="2.160.20.10">
    <property type="entry name" value="Single-stranded right-handed beta-helix, Pectin lyase-like"/>
    <property type="match status" value="1"/>
</dbReference>
<reference evidence="3 4" key="1">
    <citation type="submission" date="2020-05" db="EMBL/GenBank/DDBJ databases">
        <title>Complete genome sequence of of a novel Thermoleptolyngbya strain isolated from hot springs of Ganzi, Sichuan China.</title>
        <authorList>
            <person name="Tang J."/>
            <person name="Daroch M."/>
            <person name="Li L."/>
            <person name="Waleron K."/>
            <person name="Waleron M."/>
            <person name="Waleron M."/>
        </authorList>
    </citation>
    <scope>NUCLEOTIDE SEQUENCE [LARGE SCALE GENOMIC DNA]</scope>
    <source>
        <strain evidence="3 4">PKUAC-SCTA183</strain>
    </source>
</reference>
<name>A0A6M8BBL4_9CYAN</name>
<evidence type="ECO:0000256" key="1">
    <source>
        <dbReference type="SAM" id="MobiDB-lite"/>
    </source>
</evidence>
<dbReference type="InterPro" id="IPR011050">
    <property type="entry name" value="Pectin_lyase_fold/virulence"/>
</dbReference>
<dbReference type="InterPro" id="IPR011459">
    <property type="entry name" value="DUF1565"/>
</dbReference>
<keyword evidence="4" id="KW-1185">Reference proteome</keyword>
<dbReference type="KEGG" id="theu:HPC62_19280"/>
<feature type="region of interest" description="Disordered" evidence="1">
    <location>
        <begin position="298"/>
        <end position="337"/>
    </location>
</feature>
<organism evidence="3 4">
    <name type="scientific">Thermoleptolyngbya sichuanensis A183</name>
    <dbReference type="NCBI Taxonomy" id="2737172"/>
    <lineage>
        <taxon>Bacteria</taxon>
        <taxon>Bacillati</taxon>
        <taxon>Cyanobacteriota</taxon>
        <taxon>Cyanophyceae</taxon>
        <taxon>Oculatellales</taxon>
        <taxon>Oculatellaceae</taxon>
        <taxon>Thermoleptolyngbya</taxon>
        <taxon>Thermoleptolyngbya sichuanensis</taxon>
    </lineage>
</organism>
<dbReference type="AlphaFoldDB" id="A0A6M8BBL4"/>
<dbReference type="Proteomes" id="UP000505210">
    <property type="component" value="Chromosome"/>
</dbReference>
<evidence type="ECO:0000259" key="2">
    <source>
        <dbReference type="Pfam" id="PF07602"/>
    </source>
</evidence>
<feature type="compositionally biased region" description="Low complexity" evidence="1">
    <location>
        <begin position="244"/>
        <end position="261"/>
    </location>
</feature>
<feature type="region of interest" description="Disordered" evidence="1">
    <location>
        <begin position="377"/>
        <end position="413"/>
    </location>
</feature>
<dbReference type="RefSeq" id="WP_172358105.1">
    <property type="nucleotide sequence ID" value="NZ_CP053661.1"/>
</dbReference>
<evidence type="ECO:0000313" key="4">
    <source>
        <dbReference type="Proteomes" id="UP000505210"/>
    </source>
</evidence>
<dbReference type="SUPFAM" id="SSF51126">
    <property type="entry name" value="Pectin lyase-like"/>
    <property type="match status" value="1"/>
</dbReference>
<dbReference type="InterPro" id="IPR012334">
    <property type="entry name" value="Pectin_lyas_fold"/>
</dbReference>